<keyword evidence="1" id="KW-1133">Transmembrane helix</keyword>
<dbReference type="InterPro" id="IPR003675">
    <property type="entry name" value="Rce1/LyrA-like_dom"/>
</dbReference>
<sequence length="255" mass="27262">MPALPATRAPRLKLALALGIASAIATLALFPYLIVLMPRLTRLPISVPLLAITQSLQAGALCGVLAWLGLWLGERYGLGAPWLRAWIYREAPPPARGKWLWAVLLGIVSAVLVLALDWHGQVHAPASRLLDQAWRGALASFYGGIAEETQCRLFLMSLLLWLLARVGGGVRPWMYGAAIVLAALLFGAGHLPAAFSAGMAHGPLSIGRIILLNALVGLPFGWLFWKYGLEHAMVAHFSADLVLHVGAQLALAALA</sequence>
<gene>
    <name evidence="3" type="ORF">SAMN02799615_01171</name>
</gene>
<feature type="transmembrane region" description="Helical" evidence="1">
    <location>
        <begin position="47"/>
        <end position="72"/>
    </location>
</feature>
<keyword evidence="3" id="KW-0645">Protease</keyword>
<keyword evidence="3" id="KW-0378">Hydrolase</keyword>
<evidence type="ECO:0000256" key="1">
    <source>
        <dbReference type="SAM" id="Phobius"/>
    </source>
</evidence>
<dbReference type="Pfam" id="PF02517">
    <property type="entry name" value="Rce1-like"/>
    <property type="match status" value="1"/>
</dbReference>
<dbReference type="GO" id="GO:0006508">
    <property type="term" value="P:proteolysis"/>
    <property type="evidence" value="ECO:0007669"/>
    <property type="project" value="UniProtKB-KW"/>
</dbReference>
<feature type="transmembrane region" description="Helical" evidence="1">
    <location>
        <begin position="173"/>
        <end position="194"/>
    </location>
</feature>
<evidence type="ECO:0000313" key="3">
    <source>
        <dbReference type="EMBL" id="SFE56132.1"/>
    </source>
</evidence>
<keyword evidence="1" id="KW-0812">Transmembrane</keyword>
<keyword evidence="4" id="KW-1185">Reference proteome</keyword>
<organism evidence="3 4">
    <name type="scientific">Dyella marensis</name>
    <dbReference type="NCBI Taxonomy" id="500610"/>
    <lineage>
        <taxon>Bacteria</taxon>
        <taxon>Pseudomonadati</taxon>
        <taxon>Pseudomonadota</taxon>
        <taxon>Gammaproteobacteria</taxon>
        <taxon>Lysobacterales</taxon>
        <taxon>Rhodanobacteraceae</taxon>
        <taxon>Dyella</taxon>
    </lineage>
</organism>
<dbReference type="GO" id="GO:0080120">
    <property type="term" value="P:CAAX-box protein maturation"/>
    <property type="evidence" value="ECO:0007669"/>
    <property type="project" value="UniProtKB-ARBA"/>
</dbReference>
<evidence type="ECO:0000259" key="2">
    <source>
        <dbReference type="Pfam" id="PF02517"/>
    </source>
</evidence>
<accession>A0A1I2BIW7</accession>
<feature type="domain" description="CAAX prenyl protease 2/Lysostaphin resistance protein A-like" evidence="2">
    <location>
        <begin position="132"/>
        <end position="241"/>
    </location>
</feature>
<keyword evidence="1" id="KW-0472">Membrane</keyword>
<feature type="transmembrane region" description="Helical" evidence="1">
    <location>
        <begin position="206"/>
        <end position="225"/>
    </location>
</feature>
<dbReference type="EMBL" id="FONH01000003">
    <property type="protein sequence ID" value="SFE56132.1"/>
    <property type="molecule type" value="Genomic_DNA"/>
</dbReference>
<name>A0A1I2BIW7_9GAMM</name>
<proteinExistence type="predicted"/>
<protein>
    <submittedName>
        <fullName evidence="3">CAAX protease self-immunity</fullName>
    </submittedName>
</protein>
<dbReference type="STRING" id="500610.SAMN02799615_01171"/>
<feature type="transmembrane region" description="Helical" evidence="1">
    <location>
        <begin position="99"/>
        <end position="118"/>
    </location>
</feature>
<evidence type="ECO:0000313" key="4">
    <source>
        <dbReference type="Proteomes" id="UP000199477"/>
    </source>
</evidence>
<reference evidence="4" key="1">
    <citation type="submission" date="2016-10" db="EMBL/GenBank/DDBJ databases">
        <authorList>
            <person name="Varghese N."/>
            <person name="Submissions S."/>
        </authorList>
    </citation>
    <scope>NUCLEOTIDE SEQUENCE [LARGE SCALE GENOMIC DNA]</scope>
    <source>
        <strain evidence="4">UNC178MFTsu3.1</strain>
    </source>
</reference>
<dbReference type="AlphaFoldDB" id="A0A1I2BIW7"/>
<dbReference type="GO" id="GO:0004175">
    <property type="term" value="F:endopeptidase activity"/>
    <property type="evidence" value="ECO:0007669"/>
    <property type="project" value="UniProtKB-ARBA"/>
</dbReference>
<dbReference type="Proteomes" id="UP000199477">
    <property type="component" value="Unassembled WGS sequence"/>
</dbReference>
<dbReference type="RefSeq" id="WP_026635946.1">
    <property type="nucleotide sequence ID" value="NZ_FONH01000003.1"/>
</dbReference>
<feature type="transmembrane region" description="Helical" evidence="1">
    <location>
        <begin position="12"/>
        <end position="35"/>
    </location>
</feature>